<evidence type="ECO:0000313" key="3">
    <source>
        <dbReference type="EMBL" id="KAL2467080.1"/>
    </source>
</evidence>
<gene>
    <name evidence="3" type="ORF">Adt_42931</name>
</gene>
<dbReference type="EMBL" id="JBFOLK010000013">
    <property type="protein sequence ID" value="KAL2467080.1"/>
    <property type="molecule type" value="Genomic_DNA"/>
</dbReference>
<dbReference type="Pfam" id="PF05641">
    <property type="entry name" value="Agenet"/>
    <property type="match status" value="1"/>
</dbReference>
<feature type="region of interest" description="Disordered" evidence="1">
    <location>
        <begin position="363"/>
        <end position="389"/>
    </location>
</feature>
<dbReference type="PANTHER" id="PTHR31917:SF3">
    <property type="entry name" value="BROMO ADJACENT-LIKE DOMAIN PROTEIN"/>
    <property type="match status" value="1"/>
</dbReference>
<dbReference type="InterPro" id="IPR043151">
    <property type="entry name" value="BAH_sf"/>
</dbReference>
<dbReference type="PROSITE" id="PS51038">
    <property type="entry name" value="BAH"/>
    <property type="match status" value="1"/>
</dbReference>
<keyword evidence="4" id="KW-1185">Reference proteome</keyword>
<dbReference type="Proteomes" id="UP001604336">
    <property type="component" value="Unassembled WGS sequence"/>
</dbReference>
<evidence type="ECO:0000259" key="2">
    <source>
        <dbReference type="PROSITE" id="PS51038"/>
    </source>
</evidence>
<reference evidence="4" key="1">
    <citation type="submission" date="2024-07" db="EMBL/GenBank/DDBJ databases">
        <title>Two chromosome-level genome assemblies of Korean endemic species Abeliophyllum distichum and Forsythia ovata (Oleaceae).</title>
        <authorList>
            <person name="Jang H."/>
        </authorList>
    </citation>
    <scope>NUCLEOTIDE SEQUENCE [LARGE SCALE GENOMIC DNA]</scope>
</reference>
<evidence type="ECO:0000256" key="1">
    <source>
        <dbReference type="SAM" id="MobiDB-lite"/>
    </source>
</evidence>
<feature type="compositionally biased region" description="Basic and acidic residues" evidence="1">
    <location>
        <begin position="364"/>
        <end position="382"/>
    </location>
</feature>
<organism evidence="3 4">
    <name type="scientific">Abeliophyllum distichum</name>
    <dbReference type="NCBI Taxonomy" id="126358"/>
    <lineage>
        <taxon>Eukaryota</taxon>
        <taxon>Viridiplantae</taxon>
        <taxon>Streptophyta</taxon>
        <taxon>Embryophyta</taxon>
        <taxon>Tracheophyta</taxon>
        <taxon>Spermatophyta</taxon>
        <taxon>Magnoliopsida</taxon>
        <taxon>eudicotyledons</taxon>
        <taxon>Gunneridae</taxon>
        <taxon>Pentapetalae</taxon>
        <taxon>asterids</taxon>
        <taxon>lamiids</taxon>
        <taxon>Lamiales</taxon>
        <taxon>Oleaceae</taxon>
        <taxon>Forsythieae</taxon>
        <taxon>Abeliophyllum</taxon>
    </lineage>
</organism>
<name>A0ABD1PT80_9LAMI</name>
<dbReference type="InterPro" id="IPR001025">
    <property type="entry name" value="BAH_dom"/>
</dbReference>
<dbReference type="SMART" id="SM00439">
    <property type="entry name" value="BAH"/>
    <property type="match status" value="1"/>
</dbReference>
<evidence type="ECO:0000313" key="4">
    <source>
        <dbReference type="Proteomes" id="UP001604336"/>
    </source>
</evidence>
<comment type="caution">
    <text evidence="3">The sequence shown here is derived from an EMBL/GenBank/DDBJ whole genome shotgun (WGS) entry which is preliminary data.</text>
</comment>
<dbReference type="InterPro" id="IPR008395">
    <property type="entry name" value="Agenet-like_dom"/>
</dbReference>
<dbReference type="PANTHER" id="PTHR31917">
    <property type="entry name" value="AGENET DOMAIN-CONTAINING PROTEIN-RELATED"/>
    <property type="match status" value="1"/>
</dbReference>
<protein>
    <submittedName>
        <fullName evidence="3">Agenet domain-containing protein/bromo-adjacent-like proteiny (BAH) domain-containing protein</fullName>
    </submittedName>
</protein>
<feature type="domain" description="BAH" evidence="2">
    <location>
        <begin position="223"/>
        <end position="341"/>
    </location>
</feature>
<proteinExistence type="predicted"/>
<accession>A0ABD1PT80</accession>
<sequence>MEGRDHPSVIANMGNFFPLFAAKPGFASRREGILGRRRPERGEISSLLLEFLGFISLCDFAFHEFRMAADKVLMGWEERVIRQENGKRLVHYYVRDTTGNSVLAVVGTYRSLGHMIYSVTEDFIRVFGFTRTVHSGTKWLTRREVVNWLVSVTSRGGPIANSNLHANQTVKAVKSLNFSMTRFSSRRIQTSSVVENSDIVWTGNAWNCNKQLKHFPSFCRCETDISVYSFVVITSEEENDHIGYLEDLYEDGEGEKMAKVRWINYTEEIDGLIPQLDPHPREVFITPYEQEIRAECIDGIAAVLTPNHLEECLTLPLNLSFDIFMCHREFKNGKVKPFSLTKLRGYSNQPILFFLDSHVPQQRNEGHKSTQVEDSSHEDPAKKVPKRVRSSRNQNLEIGYFGGDAMISDSQVPKRRRTKVKITMSGKNLIGPEPPSREWSEVNQNIELLCEDSGMRDCWFRCKVLKSSTKLLKVQYYDIPAENRAGKLEEWFPKSKVAAADKLGMRCAGRPAIRPWPSVNSSDLPLKVGVAIDAWQCDHWREGVVTGFDTFTKDNLHVYFPGDNRFSAVERKNIRVSREWIGDKWVDIEGKPDILSFLSSNFSPKVNLPPLPACSAFSCFG</sequence>
<dbReference type="AlphaFoldDB" id="A0ABD1PT80"/>
<dbReference type="Pfam" id="PF01426">
    <property type="entry name" value="BAH"/>
    <property type="match status" value="1"/>
</dbReference>
<dbReference type="Gene3D" id="2.30.30.490">
    <property type="match status" value="1"/>
</dbReference>